<name>A0A9P7YW82_9HELO</name>
<organism evidence="2 3">
    <name type="scientific">Calycina marina</name>
    <dbReference type="NCBI Taxonomy" id="1763456"/>
    <lineage>
        <taxon>Eukaryota</taxon>
        <taxon>Fungi</taxon>
        <taxon>Dikarya</taxon>
        <taxon>Ascomycota</taxon>
        <taxon>Pezizomycotina</taxon>
        <taxon>Leotiomycetes</taxon>
        <taxon>Helotiales</taxon>
        <taxon>Pezizellaceae</taxon>
        <taxon>Calycina</taxon>
    </lineage>
</organism>
<feature type="chain" id="PRO_5040144623" evidence="1">
    <location>
        <begin position="22"/>
        <end position="104"/>
    </location>
</feature>
<evidence type="ECO:0000313" key="2">
    <source>
        <dbReference type="EMBL" id="KAG9240542.1"/>
    </source>
</evidence>
<proteinExistence type="predicted"/>
<evidence type="ECO:0000313" key="3">
    <source>
        <dbReference type="Proteomes" id="UP000887226"/>
    </source>
</evidence>
<dbReference type="Proteomes" id="UP000887226">
    <property type="component" value="Unassembled WGS sequence"/>
</dbReference>
<sequence>MQLTSFIVSVLAAGLVAPAAASPIDGGLLEARAITFPCLVTLDLTCYIKIGAICSLDPLKALLGNCKKSECERISSIWDASENKCYTPEEKCVKDGKKWRRYLL</sequence>
<dbReference type="EMBL" id="MU254413">
    <property type="protein sequence ID" value="KAG9240542.1"/>
    <property type="molecule type" value="Genomic_DNA"/>
</dbReference>
<accession>A0A9P7YW82</accession>
<gene>
    <name evidence="2" type="ORF">BJ878DRAFT_282350</name>
</gene>
<feature type="signal peptide" evidence="1">
    <location>
        <begin position="1"/>
        <end position="21"/>
    </location>
</feature>
<protein>
    <submittedName>
        <fullName evidence="2">Uncharacterized protein</fullName>
    </submittedName>
</protein>
<comment type="caution">
    <text evidence="2">The sequence shown here is derived from an EMBL/GenBank/DDBJ whole genome shotgun (WGS) entry which is preliminary data.</text>
</comment>
<keyword evidence="3" id="KW-1185">Reference proteome</keyword>
<dbReference type="AlphaFoldDB" id="A0A9P7YW82"/>
<reference evidence="2" key="1">
    <citation type="journal article" date="2021" name="IMA Fungus">
        <title>Genomic characterization of three marine fungi, including Emericellopsis atlantica sp. nov. with signatures of a generalist lifestyle and marine biomass degradation.</title>
        <authorList>
            <person name="Hagestad O.C."/>
            <person name="Hou L."/>
            <person name="Andersen J.H."/>
            <person name="Hansen E.H."/>
            <person name="Altermark B."/>
            <person name="Li C."/>
            <person name="Kuhnert E."/>
            <person name="Cox R.J."/>
            <person name="Crous P.W."/>
            <person name="Spatafora J.W."/>
            <person name="Lail K."/>
            <person name="Amirebrahimi M."/>
            <person name="Lipzen A."/>
            <person name="Pangilinan J."/>
            <person name="Andreopoulos W."/>
            <person name="Hayes R.D."/>
            <person name="Ng V."/>
            <person name="Grigoriev I.V."/>
            <person name="Jackson S.A."/>
            <person name="Sutton T.D.S."/>
            <person name="Dobson A.D.W."/>
            <person name="Rama T."/>
        </authorList>
    </citation>
    <scope>NUCLEOTIDE SEQUENCE</scope>
    <source>
        <strain evidence="2">TRa3180A</strain>
    </source>
</reference>
<keyword evidence="1" id="KW-0732">Signal</keyword>
<evidence type="ECO:0000256" key="1">
    <source>
        <dbReference type="SAM" id="SignalP"/>
    </source>
</evidence>